<dbReference type="AlphaFoldDB" id="A0AAV4GYB1"/>
<evidence type="ECO:0000313" key="1">
    <source>
        <dbReference type="EMBL" id="GFR89360.1"/>
    </source>
</evidence>
<sequence length="197" mass="22682">MDEYPLRGTVFSVSGLGKKLDSSATMFPRQCSQVSIAGFCTDEQETWKDDSDIHLRSVSSSENFLESTQQFRLDIDSHTVFQYNNEQTKPKLKWKRTVWTLAQKRLQWSKRKAAVLRKINKVKTPRTYKPEGAIMMRDKQETKDSICGKADQEPEESIGTWPGCRKRLNNLLEHFAGETTAHGYKRTLRDTRSSTGK</sequence>
<evidence type="ECO:0000313" key="2">
    <source>
        <dbReference type="Proteomes" id="UP000762676"/>
    </source>
</evidence>
<keyword evidence="2" id="KW-1185">Reference proteome</keyword>
<comment type="caution">
    <text evidence="1">The sequence shown here is derived from an EMBL/GenBank/DDBJ whole genome shotgun (WGS) entry which is preliminary data.</text>
</comment>
<reference evidence="1 2" key="1">
    <citation type="journal article" date="2021" name="Elife">
        <title>Chloroplast acquisition without the gene transfer in kleptoplastic sea slugs, Plakobranchus ocellatus.</title>
        <authorList>
            <person name="Maeda T."/>
            <person name="Takahashi S."/>
            <person name="Yoshida T."/>
            <person name="Shimamura S."/>
            <person name="Takaki Y."/>
            <person name="Nagai Y."/>
            <person name="Toyoda A."/>
            <person name="Suzuki Y."/>
            <person name="Arimoto A."/>
            <person name="Ishii H."/>
            <person name="Satoh N."/>
            <person name="Nishiyama T."/>
            <person name="Hasebe M."/>
            <person name="Maruyama T."/>
            <person name="Minagawa J."/>
            <person name="Obokata J."/>
            <person name="Shigenobu S."/>
        </authorList>
    </citation>
    <scope>NUCLEOTIDE SEQUENCE [LARGE SCALE GENOMIC DNA]</scope>
</reference>
<name>A0AAV4GYB1_9GAST</name>
<accession>A0AAV4GYB1</accession>
<proteinExistence type="predicted"/>
<dbReference type="Proteomes" id="UP000762676">
    <property type="component" value="Unassembled WGS sequence"/>
</dbReference>
<protein>
    <submittedName>
        <fullName evidence="1">Uncharacterized protein</fullName>
    </submittedName>
</protein>
<dbReference type="EMBL" id="BMAT01012298">
    <property type="protein sequence ID" value="GFR89360.1"/>
    <property type="molecule type" value="Genomic_DNA"/>
</dbReference>
<organism evidence="1 2">
    <name type="scientific">Elysia marginata</name>
    <dbReference type="NCBI Taxonomy" id="1093978"/>
    <lineage>
        <taxon>Eukaryota</taxon>
        <taxon>Metazoa</taxon>
        <taxon>Spiralia</taxon>
        <taxon>Lophotrochozoa</taxon>
        <taxon>Mollusca</taxon>
        <taxon>Gastropoda</taxon>
        <taxon>Heterobranchia</taxon>
        <taxon>Euthyneura</taxon>
        <taxon>Panpulmonata</taxon>
        <taxon>Sacoglossa</taxon>
        <taxon>Placobranchoidea</taxon>
        <taxon>Plakobranchidae</taxon>
        <taxon>Elysia</taxon>
    </lineage>
</organism>
<gene>
    <name evidence="1" type="ORF">ElyMa_006122500</name>
</gene>